<dbReference type="AlphaFoldDB" id="A0A951QQK8"/>
<feature type="transmembrane region" description="Helical" evidence="6">
    <location>
        <begin position="429"/>
        <end position="447"/>
    </location>
</feature>
<feature type="transmembrane region" description="Helical" evidence="6">
    <location>
        <begin position="225"/>
        <end position="245"/>
    </location>
</feature>
<dbReference type="EMBL" id="JAHHGZ010000029">
    <property type="protein sequence ID" value="MBW4670265.1"/>
    <property type="molecule type" value="Genomic_DNA"/>
</dbReference>
<feature type="transmembrane region" description="Helical" evidence="6">
    <location>
        <begin position="370"/>
        <end position="390"/>
    </location>
</feature>
<sequence length="498" mass="54386">MSSLTKFVKGSVLLSIASVVVRLSGMLVLIPLARMLGAEQLGIYSLVFWMVQCSTSVGMLGVDVAMHRNGAKLYQTDPIATGRLLGTGTLLMGTSFTTLALSLWIWRLPLAEHWIVNVSAARWFGFAAVMLLLEGIGLIGMTLLLSLHRFREHSLATAAGAFGRLLLSPLLALNYGLAGALLGLTLASFLQCITAWIIFSRTKKQYGIHLSCKGFWKESREIFQFGMPFWAGNALIALLTIPIMGEIGRVAGVATLGQMRIAQSLSQIVNFLPGAIAPVAISVLSETYTTESDDREFRRLRSLHLRGNWLLALTLVVFLSITSRPLIQLLFGDAYQAAVPLVIGMGWVSLMVVIVENLNLYSLTAGNTGLIAIGSILQKVAFIGLTFWLIPLAGGIGFVISLFIGYVVQLLAIVTGLWRNLEKTLKENFWVLSLWSALMFGIVYGTISLNLPTILTLFISILFSSINAVVVILLVFTKNEKLSLQKNVVALINKRLNR</sequence>
<feature type="transmembrane region" description="Helical" evidence="6">
    <location>
        <begin position="396"/>
        <end position="417"/>
    </location>
</feature>
<feature type="transmembrane region" description="Helical" evidence="6">
    <location>
        <begin position="83"/>
        <end position="106"/>
    </location>
</feature>
<evidence type="ECO:0000313" key="8">
    <source>
        <dbReference type="Proteomes" id="UP000729701"/>
    </source>
</evidence>
<evidence type="ECO:0000256" key="1">
    <source>
        <dbReference type="ARBA" id="ARBA00004651"/>
    </source>
</evidence>
<feature type="transmembrane region" description="Helical" evidence="6">
    <location>
        <begin position="309"/>
        <end position="331"/>
    </location>
</feature>
<reference evidence="7" key="1">
    <citation type="submission" date="2021-05" db="EMBL/GenBank/DDBJ databases">
        <authorList>
            <person name="Pietrasiak N."/>
            <person name="Ward R."/>
            <person name="Stajich J.E."/>
            <person name="Kurbessoian T."/>
        </authorList>
    </citation>
    <scope>NUCLEOTIDE SEQUENCE</scope>
    <source>
        <strain evidence="7">GSE-NOS-MK-12-04C</strain>
    </source>
</reference>
<accession>A0A951QQK8</accession>
<evidence type="ECO:0000256" key="4">
    <source>
        <dbReference type="ARBA" id="ARBA00022989"/>
    </source>
</evidence>
<dbReference type="PANTHER" id="PTHR30250:SF11">
    <property type="entry name" value="O-ANTIGEN TRANSPORTER-RELATED"/>
    <property type="match status" value="1"/>
</dbReference>
<dbReference type="InterPro" id="IPR050833">
    <property type="entry name" value="Poly_Biosynth_Transport"/>
</dbReference>
<proteinExistence type="predicted"/>
<evidence type="ECO:0000313" key="7">
    <source>
        <dbReference type="EMBL" id="MBW4670265.1"/>
    </source>
</evidence>
<feature type="transmembrane region" description="Helical" evidence="6">
    <location>
        <begin position="41"/>
        <end position="62"/>
    </location>
</feature>
<feature type="transmembrane region" description="Helical" evidence="6">
    <location>
        <begin position="453"/>
        <end position="476"/>
    </location>
</feature>
<dbReference type="Proteomes" id="UP000729701">
    <property type="component" value="Unassembled WGS sequence"/>
</dbReference>
<evidence type="ECO:0000256" key="3">
    <source>
        <dbReference type="ARBA" id="ARBA00022692"/>
    </source>
</evidence>
<evidence type="ECO:0000256" key="5">
    <source>
        <dbReference type="ARBA" id="ARBA00023136"/>
    </source>
</evidence>
<reference evidence="7" key="2">
    <citation type="journal article" date="2022" name="Microbiol. Resour. Announc.">
        <title>Metagenome Sequencing to Explore Phylogenomics of Terrestrial Cyanobacteria.</title>
        <authorList>
            <person name="Ward R.D."/>
            <person name="Stajich J.E."/>
            <person name="Johansen J.R."/>
            <person name="Huntemann M."/>
            <person name="Clum A."/>
            <person name="Foster B."/>
            <person name="Foster B."/>
            <person name="Roux S."/>
            <person name="Palaniappan K."/>
            <person name="Varghese N."/>
            <person name="Mukherjee S."/>
            <person name="Reddy T.B.K."/>
            <person name="Daum C."/>
            <person name="Copeland A."/>
            <person name="Chen I.A."/>
            <person name="Ivanova N.N."/>
            <person name="Kyrpides N.C."/>
            <person name="Shapiro N."/>
            <person name="Eloe-Fadrosh E.A."/>
            <person name="Pietrasiak N."/>
        </authorList>
    </citation>
    <scope>NUCLEOTIDE SEQUENCE</scope>
    <source>
        <strain evidence="7">GSE-NOS-MK-12-04C</strain>
    </source>
</reference>
<dbReference type="PANTHER" id="PTHR30250">
    <property type="entry name" value="PST FAMILY PREDICTED COLANIC ACID TRANSPORTER"/>
    <property type="match status" value="1"/>
</dbReference>
<keyword evidence="3 6" id="KW-0812">Transmembrane</keyword>
<dbReference type="GO" id="GO:0005886">
    <property type="term" value="C:plasma membrane"/>
    <property type="evidence" value="ECO:0007669"/>
    <property type="project" value="UniProtKB-SubCell"/>
</dbReference>
<keyword evidence="5 6" id="KW-0472">Membrane</keyword>
<protein>
    <submittedName>
        <fullName evidence="7">Lipopolysaccharide biosynthesis protein</fullName>
    </submittedName>
</protein>
<feature type="transmembrane region" description="Helical" evidence="6">
    <location>
        <begin position="126"/>
        <end position="147"/>
    </location>
</feature>
<comment type="subcellular location">
    <subcellularLocation>
        <location evidence="1">Cell membrane</location>
        <topology evidence="1">Multi-pass membrane protein</topology>
    </subcellularLocation>
</comment>
<feature type="transmembrane region" description="Helical" evidence="6">
    <location>
        <begin position="337"/>
        <end position="358"/>
    </location>
</feature>
<evidence type="ECO:0000256" key="2">
    <source>
        <dbReference type="ARBA" id="ARBA00022475"/>
    </source>
</evidence>
<feature type="transmembrane region" description="Helical" evidence="6">
    <location>
        <begin position="154"/>
        <end position="172"/>
    </location>
</feature>
<keyword evidence="2" id="KW-1003">Cell membrane</keyword>
<keyword evidence="4 6" id="KW-1133">Transmembrane helix</keyword>
<comment type="caution">
    <text evidence="7">The sequence shown here is derived from an EMBL/GenBank/DDBJ whole genome shotgun (WGS) entry which is preliminary data.</text>
</comment>
<feature type="transmembrane region" description="Helical" evidence="6">
    <location>
        <begin position="265"/>
        <end position="288"/>
    </location>
</feature>
<gene>
    <name evidence="7" type="ORF">KME60_23335</name>
</gene>
<feature type="transmembrane region" description="Helical" evidence="6">
    <location>
        <begin position="12"/>
        <end position="35"/>
    </location>
</feature>
<dbReference type="Pfam" id="PF13440">
    <property type="entry name" value="Polysacc_synt_3"/>
    <property type="match status" value="1"/>
</dbReference>
<name>A0A951QQK8_9CYAN</name>
<organism evidence="7 8">
    <name type="scientific">Cyanomargarita calcarea GSE-NOS-MK-12-04C</name>
    <dbReference type="NCBI Taxonomy" id="2839659"/>
    <lineage>
        <taxon>Bacteria</taxon>
        <taxon>Bacillati</taxon>
        <taxon>Cyanobacteriota</taxon>
        <taxon>Cyanophyceae</taxon>
        <taxon>Nostocales</taxon>
        <taxon>Cyanomargaritaceae</taxon>
        <taxon>Cyanomargarita</taxon>
    </lineage>
</organism>
<evidence type="ECO:0000256" key="6">
    <source>
        <dbReference type="SAM" id="Phobius"/>
    </source>
</evidence>
<feature type="transmembrane region" description="Helical" evidence="6">
    <location>
        <begin position="178"/>
        <end position="199"/>
    </location>
</feature>